<dbReference type="PANTHER" id="PTHR43479:SF7">
    <property type="entry name" value="TETR-FAMILY TRANSCRIPTIONAL REGULATOR"/>
    <property type="match status" value="1"/>
</dbReference>
<dbReference type="SUPFAM" id="SSF46689">
    <property type="entry name" value="Homeodomain-like"/>
    <property type="match status" value="1"/>
</dbReference>
<gene>
    <name evidence="4" type="primary">tetR_13</name>
    <name evidence="4" type="ORF">IWT25_01384</name>
</gene>
<dbReference type="RefSeq" id="WP_180949751.1">
    <property type="nucleotide sequence ID" value="NZ_BCMI01000011.1"/>
</dbReference>
<protein>
    <submittedName>
        <fullName evidence="4">TetR family transcriptional regulator</fullName>
    </submittedName>
</protein>
<dbReference type="InterPro" id="IPR001647">
    <property type="entry name" value="HTH_TetR"/>
</dbReference>
<dbReference type="Gene3D" id="1.10.357.10">
    <property type="entry name" value="Tetracycline Repressor, domain 2"/>
    <property type="match status" value="1"/>
</dbReference>
<dbReference type="PANTHER" id="PTHR43479">
    <property type="entry name" value="ACREF/ENVCD OPERON REPRESSOR-RELATED"/>
    <property type="match status" value="1"/>
</dbReference>
<dbReference type="Proteomes" id="UP000198414">
    <property type="component" value="Unassembled WGS sequence"/>
</dbReference>
<sequence>MPRNAQNARTERDIQNAFITLVNQKGFRNVTINDIAQLAMINRQTFYYHYQDKYQLTETMIDDLVEAYDELYKKYVAVKLRQVTLTSRIPMLFPETISLWATNRQKVAALFSIEYNNYTLEGELKKRFRSYLPTLLGREPLPLEKNVFPGIILSVIETVVETGQVPTQDEIIRTFSNISDVFK</sequence>
<dbReference type="PROSITE" id="PS50977">
    <property type="entry name" value="HTH_TETR_2"/>
    <property type="match status" value="1"/>
</dbReference>
<dbReference type="GO" id="GO:0003677">
    <property type="term" value="F:DNA binding"/>
    <property type="evidence" value="ECO:0007669"/>
    <property type="project" value="UniProtKB-UniRule"/>
</dbReference>
<dbReference type="EMBL" id="BCMI01000011">
    <property type="protein sequence ID" value="GAX06059.1"/>
    <property type="molecule type" value="Genomic_DNA"/>
</dbReference>
<evidence type="ECO:0000256" key="1">
    <source>
        <dbReference type="ARBA" id="ARBA00023125"/>
    </source>
</evidence>
<organism evidence="4 5">
    <name type="scientific">Secundilactobacillus pentosiphilus</name>
    <dbReference type="NCBI Taxonomy" id="1714682"/>
    <lineage>
        <taxon>Bacteria</taxon>
        <taxon>Bacillati</taxon>
        <taxon>Bacillota</taxon>
        <taxon>Bacilli</taxon>
        <taxon>Lactobacillales</taxon>
        <taxon>Lactobacillaceae</taxon>
        <taxon>Secundilactobacillus</taxon>
    </lineage>
</organism>
<dbReference type="InterPro" id="IPR009057">
    <property type="entry name" value="Homeodomain-like_sf"/>
</dbReference>
<name>A0A1Z5IWK0_9LACO</name>
<keyword evidence="1 2" id="KW-0238">DNA-binding</keyword>
<evidence type="ECO:0000256" key="2">
    <source>
        <dbReference type="PROSITE-ProRule" id="PRU00335"/>
    </source>
</evidence>
<dbReference type="AlphaFoldDB" id="A0A1Z5IWK0"/>
<reference evidence="4 5" key="1">
    <citation type="submission" date="2015-11" db="EMBL/GenBank/DDBJ databases">
        <title>Draft genome sequences of new species of the genus Lactobacillus isolated from orchardgrass silage.</title>
        <authorList>
            <person name="Tohno M."/>
            <person name="Tanizawa Y."/>
            <person name="Arita M."/>
        </authorList>
    </citation>
    <scope>NUCLEOTIDE SEQUENCE [LARGE SCALE GENOMIC DNA]</scope>
    <source>
        <strain evidence="4 5">IWT25</strain>
    </source>
</reference>
<dbReference type="InterPro" id="IPR050624">
    <property type="entry name" value="HTH-type_Tx_Regulator"/>
</dbReference>
<proteinExistence type="predicted"/>
<evidence type="ECO:0000259" key="3">
    <source>
        <dbReference type="PROSITE" id="PS50977"/>
    </source>
</evidence>
<evidence type="ECO:0000313" key="5">
    <source>
        <dbReference type="Proteomes" id="UP000198414"/>
    </source>
</evidence>
<comment type="caution">
    <text evidence="4">The sequence shown here is derived from an EMBL/GenBank/DDBJ whole genome shotgun (WGS) entry which is preliminary data.</text>
</comment>
<accession>A0A1Z5IWK0</accession>
<feature type="domain" description="HTH tetR-type" evidence="3">
    <location>
        <begin position="8"/>
        <end position="68"/>
    </location>
</feature>
<evidence type="ECO:0000313" key="4">
    <source>
        <dbReference type="EMBL" id="GAX06059.1"/>
    </source>
</evidence>
<dbReference type="Pfam" id="PF00440">
    <property type="entry name" value="TetR_N"/>
    <property type="match status" value="1"/>
</dbReference>
<feature type="DNA-binding region" description="H-T-H motif" evidence="2">
    <location>
        <begin position="31"/>
        <end position="50"/>
    </location>
</feature>